<dbReference type="InParanoid" id="A0A1C7MV10"/>
<keyword evidence="2" id="KW-1185">Reference proteome</keyword>
<protein>
    <submittedName>
        <fullName evidence="1">Uncharacterized protein</fullName>
    </submittedName>
</protein>
<dbReference type="AlphaFoldDB" id="A0A1C7MV10"/>
<proteinExistence type="predicted"/>
<reference evidence="1 2" key="1">
    <citation type="submission" date="2016-03" db="EMBL/GenBank/DDBJ databases">
        <title>Choanephora cucurbitarum.</title>
        <authorList>
            <person name="Min B."/>
            <person name="Park H."/>
            <person name="Park J.-H."/>
            <person name="Shin H.-D."/>
            <person name="Choi I.-G."/>
        </authorList>
    </citation>
    <scope>NUCLEOTIDE SEQUENCE [LARGE SCALE GENOMIC DNA]</scope>
    <source>
        <strain evidence="1 2">KUS-F28377</strain>
    </source>
</reference>
<dbReference type="EMBL" id="LUGH01001882">
    <property type="protein sequence ID" value="OBZ80650.1"/>
    <property type="molecule type" value="Genomic_DNA"/>
</dbReference>
<accession>A0A1C7MV10</accession>
<name>A0A1C7MV10_9FUNG</name>
<comment type="caution">
    <text evidence="1">The sequence shown here is derived from an EMBL/GenBank/DDBJ whole genome shotgun (WGS) entry which is preliminary data.</text>
</comment>
<dbReference type="Proteomes" id="UP000093000">
    <property type="component" value="Unassembled WGS sequence"/>
</dbReference>
<sequence length="61" mass="6738">MAKEIRSTLGNQDRENYQLNATKASLGISKSTDFLGDLSKIKKKNTKATLPMHGLPMTRTS</sequence>
<organism evidence="1 2">
    <name type="scientific">Choanephora cucurbitarum</name>
    <dbReference type="NCBI Taxonomy" id="101091"/>
    <lineage>
        <taxon>Eukaryota</taxon>
        <taxon>Fungi</taxon>
        <taxon>Fungi incertae sedis</taxon>
        <taxon>Mucoromycota</taxon>
        <taxon>Mucoromycotina</taxon>
        <taxon>Mucoromycetes</taxon>
        <taxon>Mucorales</taxon>
        <taxon>Mucorineae</taxon>
        <taxon>Choanephoraceae</taxon>
        <taxon>Choanephoroideae</taxon>
        <taxon>Choanephora</taxon>
    </lineage>
</organism>
<dbReference type="OrthoDB" id="2212125at2759"/>
<gene>
    <name evidence="1" type="ORF">A0J61_11301</name>
</gene>
<evidence type="ECO:0000313" key="2">
    <source>
        <dbReference type="Proteomes" id="UP000093000"/>
    </source>
</evidence>
<evidence type="ECO:0000313" key="1">
    <source>
        <dbReference type="EMBL" id="OBZ80650.1"/>
    </source>
</evidence>